<evidence type="ECO:0000256" key="2">
    <source>
        <dbReference type="SAM" id="MobiDB-lite"/>
    </source>
</evidence>
<dbReference type="OMA" id="GICHIAR"/>
<dbReference type="GO" id="GO:0005829">
    <property type="term" value="C:cytosol"/>
    <property type="evidence" value="ECO:0007669"/>
    <property type="project" value="TreeGrafter"/>
</dbReference>
<dbReference type="KEGG" id="mpp:MICPUCDRAFT_47351"/>
<feature type="compositionally biased region" description="Low complexity" evidence="2">
    <location>
        <begin position="1185"/>
        <end position="1199"/>
    </location>
</feature>
<feature type="compositionally biased region" description="Low complexity" evidence="2">
    <location>
        <begin position="1086"/>
        <end position="1102"/>
    </location>
</feature>
<feature type="region of interest" description="Disordered" evidence="2">
    <location>
        <begin position="530"/>
        <end position="571"/>
    </location>
</feature>
<dbReference type="Proteomes" id="UP000001876">
    <property type="component" value="Unassembled WGS sequence"/>
</dbReference>
<feature type="compositionally biased region" description="Basic and acidic residues" evidence="2">
    <location>
        <begin position="416"/>
        <end position="427"/>
    </location>
</feature>
<feature type="region of interest" description="Disordered" evidence="2">
    <location>
        <begin position="1362"/>
        <end position="1403"/>
    </location>
</feature>
<dbReference type="GO" id="GO:0031267">
    <property type="term" value="F:small GTPase binding"/>
    <property type="evidence" value="ECO:0007669"/>
    <property type="project" value="TreeGrafter"/>
</dbReference>
<feature type="region of interest" description="Disordered" evidence="2">
    <location>
        <begin position="1059"/>
        <end position="1106"/>
    </location>
</feature>
<evidence type="ECO:0000313" key="4">
    <source>
        <dbReference type="Proteomes" id="UP000001876"/>
    </source>
</evidence>
<feature type="compositionally biased region" description="Low complexity" evidence="2">
    <location>
        <begin position="75"/>
        <end position="84"/>
    </location>
</feature>
<dbReference type="RefSeq" id="XP_003058927.1">
    <property type="nucleotide sequence ID" value="XM_003058881.1"/>
</dbReference>
<name>C1MRT1_MICPC</name>
<dbReference type="GO" id="GO:0005634">
    <property type="term" value="C:nucleus"/>
    <property type="evidence" value="ECO:0007669"/>
    <property type="project" value="TreeGrafter"/>
</dbReference>
<dbReference type="InterPro" id="IPR027038">
    <property type="entry name" value="RanGap"/>
</dbReference>
<dbReference type="STRING" id="564608.C1MRT1"/>
<feature type="compositionally biased region" description="Gly residues" evidence="2">
    <location>
        <begin position="530"/>
        <end position="540"/>
    </location>
</feature>
<feature type="compositionally biased region" description="Low complexity" evidence="2">
    <location>
        <begin position="1369"/>
        <end position="1381"/>
    </location>
</feature>
<feature type="compositionally biased region" description="Basic and acidic residues" evidence="2">
    <location>
        <begin position="382"/>
        <end position="392"/>
    </location>
</feature>
<reference evidence="3 4" key="1">
    <citation type="journal article" date="2009" name="Science">
        <title>Green evolution and dynamic adaptations revealed by genomes of the marine picoeukaryotes Micromonas.</title>
        <authorList>
            <person name="Worden A.Z."/>
            <person name="Lee J.H."/>
            <person name="Mock T."/>
            <person name="Rouze P."/>
            <person name="Simmons M.P."/>
            <person name="Aerts A.L."/>
            <person name="Allen A.E."/>
            <person name="Cuvelier M.L."/>
            <person name="Derelle E."/>
            <person name="Everett M.V."/>
            <person name="Foulon E."/>
            <person name="Grimwood J."/>
            <person name="Gundlach H."/>
            <person name="Henrissat B."/>
            <person name="Napoli C."/>
            <person name="McDonald S.M."/>
            <person name="Parker M.S."/>
            <person name="Rombauts S."/>
            <person name="Salamov A."/>
            <person name="Von Dassow P."/>
            <person name="Badger J.H."/>
            <person name="Coutinho P.M."/>
            <person name="Demir E."/>
            <person name="Dubchak I."/>
            <person name="Gentemann C."/>
            <person name="Eikrem W."/>
            <person name="Gready J.E."/>
            <person name="John U."/>
            <person name="Lanier W."/>
            <person name="Lindquist E.A."/>
            <person name="Lucas S."/>
            <person name="Mayer K.F."/>
            <person name="Moreau H."/>
            <person name="Not F."/>
            <person name="Otillar R."/>
            <person name="Panaud O."/>
            <person name="Pangilinan J."/>
            <person name="Paulsen I."/>
            <person name="Piegu B."/>
            <person name="Poliakov A."/>
            <person name="Robbens S."/>
            <person name="Schmutz J."/>
            <person name="Toulza E."/>
            <person name="Wyss T."/>
            <person name="Zelensky A."/>
            <person name="Zhou K."/>
            <person name="Armbrust E.V."/>
            <person name="Bhattacharya D."/>
            <person name="Goodenough U.W."/>
            <person name="Van de Peer Y."/>
            <person name="Grigoriev I.V."/>
        </authorList>
    </citation>
    <scope>NUCLEOTIDE SEQUENCE [LARGE SCALE GENOMIC DNA]</scope>
    <source>
        <strain evidence="3 4">CCMP1545</strain>
    </source>
</reference>
<evidence type="ECO:0000256" key="1">
    <source>
        <dbReference type="ARBA" id="ARBA00004430"/>
    </source>
</evidence>
<dbReference type="GO" id="GO:0048471">
    <property type="term" value="C:perinuclear region of cytoplasm"/>
    <property type="evidence" value="ECO:0007669"/>
    <property type="project" value="TreeGrafter"/>
</dbReference>
<feature type="compositionally biased region" description="Polar residues" evidence="2">
    <location>
        <begin position="432"/>
        <end position="441"/>
    </location>
</feature>
<dbReference type="PANTHER" id="PTHR24113">
    <property type="entry name" value="RAN GTPASE-ACTIVATING PROTEIN 1"/>
    <property type="match status" value="1"/>
</dbReference>
<feature type="region of interest" description="Disordered" evidence="2">
    <location>
        <begin position="1166"/>
        <end position="1239"/>
    </location>
</feature>
<feature type="compositionally biased region" description="Basic and acidic residues" evidence="2">
    <location>
        <begin position="476"/>
        <end position="492"/>
    </location>
</feature>
<dbReference type="OrthoDB" id="272549at2759"/>
<accession>C1MRT1</accession>
<feature type="compositionally biased region" description="Low complexity" evidence="2">
    <location>
        <begin position="1059"/>
        <end position="1074"/>
    </location>
</feature>
<dbReference type="GO" id="GO:0005930">
    <property type="term" value="C:axoneme"/>
    <property type="evidence" value="ECO:0007669"/>
    <property type="project" value="UniProtKB-SubCell"/>
</dbReference>
<gene>
    <name evidence="3" type="ORF">MICPUCDRAFT_47351</name>
</gene>
<feature type="compositionally biased region" description="Low complexity" evidence="2">
    <location>
        <begin position="549"/>
        <end position="561"/>
    </location>
</feature>
<feature type="region of interest" description="Disordered" evidence="2">
    <location>
        <begin position="314"/>
        <end position="403"/>
    </location>
</feature>
<feature type="region of interest" description="Disordered" evidence="2">
    <location>
        <begin position="144"/>
        <end position="172"/>
    </location>
</feature>
<dbReference type="Pfam" id="PF13516">
    <property type="entry name" value="LRR_6"/>
    <property type="match status" value="9"/>
</dbReference>
<proteinExistence type="predicted"/>
<feature type="region of interest" description="Disordered" evidence="2">
    <location>
        <begin position="416"/>
        <end position="494"/>
    </location>
</feature>
<dbReference type="GeneID" id="9684003"/>
<organism evidence="4">
    <name type="scientific">Micromonas pusilla (strain CCMP1545)</name>
    <name type="common">Picoplanktonic green alga</name>
    <dbReference type="NCBI Taxonomy" id="564608"/>
    <lineage>
        <taxon>Eukaryota</taxon>
        <taxon>Viridiplantae</taxon>
        <taxon>Chlorophyta</taxon>
        <taxon>Mamiellophyceae</taxon>
        <taxon>Mamiellales</taxon>
        <taxon>Mamiellaceae</taxon>
        <taxon>Micromonas</taxon>
    </lineage>
</organism>
<sequence>MREIGKIDGGAIAVACAPDDLACDEVSLELDSPRSAIALMQPPSERARPRSARRRSVDAARPELTRFSARRARARGSANDASNNPRNAIGSVSVDTGLCLMDARDDDPTSPKIGNPEMGYAQLMPLVLHALSRLRTEGWKSLEDAPESPSAWFKRHKHPNAREAPPSPSPKQLAHIDHGLAVLSPVASRGRGAVGSQTENECAYNTSSAGRTIVDSPPPSQDGSQTAHAVVSAALERARAFTPAQISALGTALRDSNWIAVDQLATDVPRTTRSSAGDEGDEIARASPMEAAARLMFGDVESKRLMSALWRARDREEGAGGASTPTLGSRGSPRPSLDGMETDSAGATRRGPGVGQLPALRRLPEASCNSWDWVDPAPESPSEMRSDARAEDGSFPGDAETQSKVFRVASMKMLRSVDEDGDERGLIEDTPSPDNTESRGGSATDAAGARDDRNKAQRTNETNDSPGSAFKRRRVSHDDLTKHHDAMKKDATDQEDVSLVASNAAAVDAANVEDSDVMKALRRRWESISGGGGAGGGGSGVIQQQRANPPVAGAAAPVGPASVKASRPKRATPNLKQRLTEVVIPVKCVATGAWSFNTRVTGLNLANASIGPEGAKFIAKALHGRRNGDGSWVFNTTLRTLNLEFNSIGTEGVIAIASALCPRWVPSDPNVAEYVYGGGDGKSEPPLEDVSLDHVQRVGGGKWVCNTTMKVLNFNFCDIDAVGAGALSRLLTPRVDEMGDFVYCSGVANISLFHNHIGPDGARALGDAIAPRRQQRTGELVFNPKFESLNVGRNQLGDLGLAHLARAFKPAVALNGCWCFNPTFRHLHANMNSCLSQAGPLAIGESLSPRANPDGSWAFSSSLTTLHLANVFLGEEGGKAVASVVAPRRTTIRGAPTYVFPSTLRVLNLSRTGLGDVGAGHIGVALQPVWCVAGGNAREFAADGDPGAGAAWRPIEGGDAAGAGAGGGVGFGRWVFNAKMREVHLGGNSIGVAGAQAIARAIAPRRNNLSDKVNATEESMWAFNTALRVLDLRDNAMGREGAEAIAAAIEPVAVDVDAADNSSPESLSGASSPGTFPVMPGSNAAPLGSSSPSDSRLPGSVSNLLDRRANASERRARRRWIPGGGALAVLNLEFNNIGPEGICAIATALEPRWCLWACAEHTTASRASSPALSDSDGGGHVLGMSTGSSPGSTPGSLTPALTPRGASFTSASRPASGRLFASSRPVSGRARRHSAVDATADPRDGSLAALACVGAGGEGCECAACANRVWDAPPRREKLPFSLPGPGDGHWVVNRSLKALGVAGNGMGDAGATALAAAVEPRIGVDGGWVTSALHAIDASENVIGVDGLHALADALEPKCTRCARPRSRPGSARSGSSSGSDGTRCCAAHSLPHSKDTSSHGGSVLRSVLTTNAVAAAARADAAAATTKLFNAVGLSDGEDANSEGGGAEGAAADFVGGFPSPAQTTTAAVECSYGIRASIRRLDLMSNNPDPELKERFKSLTASGGGEINV</sequence>
<keyword evidence="4" id="KW-1185">Reference proteome</keyword>
<protein>
    <submittedName>
        <fullName evidence="3">Predicted protein</fullName>
    </submittedName>
</protein>
<evidence type="ECO:0000313" key="3">
    <source>
        <dbReference type="EMBL" id="EEH57382.1"/>
    </source>
</evidence>
<comment type="subcellular location">
    <subcellularLocation>
        <location evidence="1">Cytoplasm</location>
        <location evidence="1">Cytoskeleton</location>
        <location evidence="1">Cilium axoneme</location>
    </subcellularLocation>
</comment>
<dbReference type="SMART" id="SM00368">
    <property type="entry name" value="LRR_RI"/>
    <property type="match status" value="12"/>
</dbReference>
<dbReference type="EMBL" id="GG663739">
    <property type="protein sequence ID" value="EEH57382.1"/>
    <property type="molecule type" value="Genomic_DNA"/>
</dbReference>
<feature type="region of interest" description="Disordered" evidence="2">
    <location>
        <begin position="33"/>
        <end position="63"/>
    </location>
</feature>
<dbReference type="SUPFAM" id="SSF52047">
    <property type="entry name" value="RNI-like"/>
    <property type="match status" value="2"/>
</dbReference>
<dbReference type="InterPro" id="IPR032675">
    <property type="entry name" value="LRR_dom_sf"/>
</dbReference>
<feature type="compositionally biased region" description="Polar residues" evidence="2">
    <location>
        <begin position="457"/>
        <end position="466"/>
    </location>
</feature>
<dbReference type="GO" id="GO:0005096">
    <property type="term" value="F:GTPase activator activity"/>
    <property type="evidence" value="ECO:0007669"/>
    <property type="project" value="InterPro"/>
</dbReference>
<dbReference type="GO" id="GO:0006913">
    <property type="term" value="P:nucleocytoplasmic transport"/>
    <property type="evidence" value="ECO:0007669"/>
    <property type="project" value="TreeGrafter"/>
</dbReference>
<dbReference type="PANTHER" id="PTHR24113:SF15">
    <property type="entry name" value="NACHT DOMAIN-CONTAINING PROTEIN"/>
    <property type="match status" value="1"/>
</dbReference>
<dbReference type="InterPro" id="IPR001611">
    <property type="entry name" value="Leu-rich_rpt"/>
</dbReference>
<dbReference type="Gene3D" id="3.80.10.10">
    <property type="entry name" value="Ribonuclease Inhibitor"/>
    <property type="match status" value="4"/>
</dbReference>
<feature type="region of interest" description="Disordered" evidence="2">
    <location>
        <begin position="70"/>
        <end position="89"/>
    </location>
</feature>